<reference evidence="4 5" key="1">
    <citation type="submission" date="2020-02" db="EMBL/GenBank/DDBJ databases">
        <title>Draft genome sequence of two Spirosoma agri KCTC 52727 and Spirosoma terrae KCTC 52035.</title>
        <authorList>
            <person name="Rojas J."/>
            <person name="Ambika Manirajan B."/>
            <person name="Ratering S."/>
            <person name="Suarez C."/>
            <person name="Schnell S."/>
        </authorList>
    </citation>
    <scope>NUCLEOTIDE SEQUENCE [LARGE SCALE GENOMIC DNA]</scope>
    <source>
        <strain evidence="4 5">KCTC 52727</strain>
    </source>
</reference>
<evidence type="ECO:0000313" key="4">
    <source>
        <dbReference type="EMBL" id="NEU68004.1"/>
    </source>
</evidence>
<evidence type="ECO:0000313" key="5">
    <source>
        <dbReference type="Proteomes" id="UP000477386"/>
    </source>
</evidence>
<organism evidence="4 5">
    <name type="scientific">Spirosoma agri</name>
    <dbReference type="NCBI Taxonomy" id="1987381"/>
    <lineage>
        <taxon>Bacteria</taxon>
        <taxon>Pseudomonadati</taxon>
        <taxon>Bacteroidota</taxon>
        <taxon>Cytophagia</taxon>
        <taxon>Cytophagales</taxon>
        <taxon>Cytophagaceae</taxon>
        <taxon>Spirosoma</taxon>
    </lineage>
</organism>
<evidence type="ECO:0000259" key="3">
    <source>
        <dbReference type="SMART" id="SM01119"/>
    </source>
</evidence>
<dbReference type="InterPro" id="IPR029066">
    <property type="entry name" value="PLP-binding_barrel"/>
</dbReference>
<comment type="caution">
    <text evidence="4">The sequence shown here is derived from an EMBL/GenBank/DDBJ whole genome shotgun (WGS) entry which is preliminary data.</text>
</comment>
<accession>A0A6M0IIH7</accession>
<dbReference type="GO" id="GO:0036088">
    <property type="term" value="P:D-serine catabolic process"/>
    <property type="evidence" value="ECO:0007669"/>
    <property type="project" value="TreeGrafter"/>
</dbReference>
<evidence type="ECO:0000256" key="2">
    <source>
        <dbReference type="ARBA" id="ARBA00023239"/>
    </source>
</evidence>
<gene>
    <name evidence="4" type="ORF">GK091_14020</name>
</gene>
<keyword evidence="2" id="KW-0456">Lyase</keyword>
<dbReference type="AlphaFoldDB" id="A0A6M0IIH7"/>
<proteinExistence type="inferred from homology"/>
<dbReference type="GO" id="GO:0008721">
    <property type="term" value="F:D-serine ammonia-lyase activity"/>
    <property type="evidence" value="ECO:0007669"/>
    <property type="project" value="TreeGrafter"/>
</dbReference>
<dbReference type="Gene3D" id="3.20.20.10">
    <property type="entry name" value="Alanine racemase"/>
    <property type="match status" value="1"/>
</dbReference>
<dbReference type="EMBL" id="JAAGNZ010000001">
    <property type="protein sequence ID" value="NEU68004.1"/>
    <property type="molecule type" value="Genomic_DNA"/>
</dbReference>
<dbReference type="Pfam" id="PF14031">
    <property type="entry name" value="D-ser_dehydrat"/>
    <property type="match status" value="1"/>
</dbReference>
<protein>
    <submittedName>
        <fullName evidence="4">D-TA family PLP-dependent enzyme</fullName>
    </submittedName>
</protein>
<comment type="similarity">
    <text evidence="1">Belongs to the DSD1 family.</text>
</comment>
<dbReference type="RefSeq" id="WP_164039134.1">
    <property type="nucleotide sequence ID" value="NZ_JAAGNZ010000001.1"/>
</dbReference>
<keyword evidence="5" id="KW-1185">Reference proteome</keyword>
<dbReference type="Gene3D" id="2.40.37.20">
    <property type="entry name" value="D-serine dehydratase-like domain"/>
    <property type="match status" value="1"/>
</dbReference>
<dbReference type="InterPro" id="IPR026956">
    <property type="entry name" value="D-ser_dehydrat-like_dom"/>
</dbReference>
<dbReference type="InterPro" id="IPR042208">
    <property type="entry name" value="D-ser_dehydrat-like_sf"/>
</dbReference>
<feature type="domain" description="D-serine dehydratase-like" evidence="3">
    <location>
        <begin position="262"/>
        <end position="352"/>
    </location>
</feature>
<dbReference type="Pfam" id="PF01168">
    <property type="entry name" value="Ala_racemase_N"/>
    <property type="match status" value="1"/>
</dbReference>
<dbReference type="CDD" id="cd06821">
    <property type="entry name" value="PLPDE_III_D-TA"/>
    <property type="match status" value="1"/>
</dbReference>
<dbReference type="PANTHER" id="PTHR28004">
    <property type="entry name" value="ZGC:162816-RELATED"/>
    <property type="match status" value="1"/>
</dbReference>
<dbReference type="PANTHER" id="PTHR28004:SF2">
    <property type="entry name" value="D-SERINE DEHYDRATASE"/>
    <property type="match status" value="1"/>
</dbReference>
<evidence type="ECO:0000256" key="1">
    <source>
        <dbReference type="ARBA" id="ARBA00005323"/>
    </source>
</evidence>
<dbReference type="Proteomes" id="UP000477386">
    <property type="component" value="Unassembled WGS sequence"/>
</dbReference>
<dbReference type="InterPro" id="IPR051466">
    <property type="entry name" value="D-amino_acid_metab_enzyme"/>
</dbReference>
<dbReference type="SMART" id="SM01119">
    <property type="entry name" value="D-ser_dehydrat"/>
    <property type="match status" value="1"/>
</dbReference>
<name>A0A6M0IIH7_9BACT</name>
<sequence>MEQTPWYQLDDASQLDTPALVIYPDRVQANIQLLIDAIDDVNRLRPHVKTNKSREATRLMLDAGITKFKCATIAEAEMLAYCGANDVLLAYQPSVPKMHRLLALMNAYPETQFACLVDNLTTAQHLSELAVEADRIVPVYIDLNVGMNRTGISPGDAVLTLYAELSQLVGVRPVGLHAYDGHLRNPDLAARTVDCDAAFQPVKQLQETLVERGFATPALVVGGSPTFPIHAKRADVECSPGTFIYWDKGYQAGLPEQPFLTAALVVARVISLPDATTVCLDLGHKSVAPEGDLAQRVTFLNAPELKAVGQSEEHLVVEAGPGHSYQIGDVLYGLPNHICPTVALYERAYTIEAGEVSGEWLTIARDRKLSV</sequence>
<dbReference type="InterPro" id="IPR001608">
    <property type="entry name" value="Ala_racemase_N"/>
</dbReference>
<dbReference type="SUPFAM" id="SSF51419">
    <property type="entry name" value="PLP-binding barrel"/>
    <property type="match status" value="1"/>
</dbReference>